<dbReference type="EMBL" id="LWBO01000001">
    <property type="protein sequence ID" value="OQP54855.1"/>
    <property type="molecule type" value="Genomic_DNA"/>
</dbReference>
<dbReference type="GO" id="GO:0016787">
    <property type="term" value="F:hydrolase activity"/>
    <property type="evidence" value="ECO:0007669"/>
    <property type="project" value="UniProtKB-KW"/>
</dbReference>
<evidence type="ECO:0000259" key="1">
    <source>
        <dbReference type="Pfam" id="PF06439"/>
    </source>
</evidence>
<dbReference type="Pfam" id="PF06439">
    <property type="entry name" value="3keto-disac_hyd"/>
    <property type="match status" value="1"/>
</dbReference>
<reference evidence="2 3" key="1">
    <citation type="submission" date="2016-04" db="EMBL/GenBank/DDBJ databases">
        <authorList>
            <person name="Chen L."/>
            <person name="Zhuang W."/>
            <person name="Wang G."/>
        </authorList>
    </citation>
    <scope>NUCLEOTIDE SEQUENCE [LARGE SCALE GENOMIC DNA]</scope>
    <source>
        <strain evidence="3">GR20</strain>
    </source>
</reference>
<dbReference type="InterPro" id="IPR010496">
    <property type="entry name" value="AL/BT2_dom"/>
</dbReference>
<gene>
    <name evidence="2" type="ORF">A4D02_00580</name>
</gene>
<dbReference type="Gene3D" id="2.60.120.560">
    <property type="entry name" value="Exo-inulinase, domain 1"/>
    <property type="match status" value="1"/>
</dbReference>
<sequence length="265" mass="28873">MRTTFACLFIAGAIAGCQGGSGTQQAGTDTTKTTTADTMAKAAPVEMNNSLTNEEKSAGWQLLFDGNSKSNFHVFNKKSDGAAWQIADGALHLDTANKKDGKITGGGDLVTNDEYDNFDLKLEWKISAGGNSGILFYVQEGPKFGETYHTGPEMQVLDNAAHPDAKIIKHRAGDLYDLITSTPETVKPAGEWNQVEIISNKGALEFHLNGTKVVSTTLWDDAWKKMVAASKFKQWPGFGTYKTGHIALQDHGNAVWYRNIRIKKL</sequence>
<evidence type="ECO:0000313" key="2">
    <source>
        <dbReference type="EMBL" id="OQP54855.1"/>
    </source>
</evidence>
<feature type="domain" description="3-keto-alpha-glucoside-1,2-lyase/3-keto-2-hydroxy-glucal hydratase" evidence="1">
    <location>
        <begin position="59"/>
        <end position="263"/>
    </location>
</feature>
<comment type="caution">
    <text evidence="2">The sequence shown here is derived from an EMBL/GenBank/DDBJ whole genome shotgun (WGS) entry which is preliminary data.</text>
</comment>
<keyword evidence="3" id="KW-1185">Reference proteome</keyword>
<evidence type="ECO:0000313" key="3">
    <source>
        <dbReference type="Proteomes" id="UP000192277"/>
    </source>
</evidence>
<name>A0ABX3P441_9BACT</name>
<dbReference type="Proteomes" id="UP000192277">
    <property type="component" value="Unassembled WGS sequence"/>
</dbReference>
<protein>
    <submittedName>
        <fullName evidence="2">Glycosyl hydrolase</fullName>
    </submittedName>
</protein>
<organism evidence="2 3">
    <name type="scientific">Niastella koreensis</name>
    <dbReference type="NCBI Taxonomy" id="354356"/>
    <lineage>
        <taxon>Bacteria</taxon>
        <taxon>Pseudomonadati</taxon>
        <taxon>Bacteroidota</taxon>
        <taxon>Chitinophagia</taxon>
        <taxon>Chitinophagales</taxon>
        <taxon>Chitinophagaceae</taxon>
        <taxon>Niastella</taxon>
    </lineage>
</organism>
<accession>A0ABX3P441</accession>
<keyword evidence="2" id="KW-0378">Hydrolase</keyword>
<dbReference type="PROSITE" id="PS51257">
    <property type="entry name" value="PROKAR_LIPOPROTEIN"/>
    <property type="match status" value="1"/>
</dbReference>
<proteinExistence type="predicted"/>
<dbReference type="RefSeq" id="WP_014222396.1">
    <property type="nucleotide sequence ID" value="NZ_LWBO01000001.1"/>
</dbReference>